<dbReference type="FunFam" id="3.30.200.20:FF:000177">
    <property type="entry name" value="Cysteine-rich receptor-like protein kinase 2"/>
    <property type="match status" value="1"/>
</dbReference>
<evidence type="ECO:0000256" key="1">
    <source>
        <dbReference type="ARBA" id="ARBA00022527"/>
    </source>
</evidence>
<keyword evidence="1" id="KW-0723">Serine/threonine-protein kinase</keyword>
<evidence type="ECO:0000256" key="9">
    <source>
        <dbReference type="ARBA" id="ARBA00023180"/>
    </source>
</evidence>
<keyword evidence="6" id="KW-0418">Kinase</keyword>
<name>A0AAV0NC31_9ROSI</name>
<evidence type="ECO:0000259" key="11">
    <source>
        <dbReference type="PROSITE" id="PS50011"/>
    </source>
</evidence>
<dbReference type="SMART" id="SM00220">
    <property type="entry name" value="S_TKc"/>
    <property type="match status" value="1"/>
</dbReference>
<protein>
    <recommendedName>
        <fullName evidence="15">Cysteine-rich receptor-like protein kinase 42</fullName>
    </recommendedName>
</protein>
<evidence type="ECO:0000256" key="8">
    <source>
        <dbReference type="ARBA" id="ARBA00023170"/>
    </source>
</evidence>
<reference evidence="13" key="1">
    <citation type="submission" date="2022-08" db="EMBL/GenBank/DDBJ databases">
        <authorList>
            <person name="Gutierrez-Valencia J."/>
        </authorList>
    </citation>
    <scope>NUCLEOTIDE SEQUENCE</scope>
</reference>
<dbReference type="Pfam" id="PF01657">
    <property type="entry name" value="Stress-antifung"/>
    <property type="match status" value="2"/>
</dbReference>
<keyword evidence="4" id="KW-0677">Repeat</keyword>
<keyword evidence="7" id="KW-0067">ATP-binding</keyword>
<feature type="compositionally biased region" description="Low complexity" evidence="10">
    <location>
        <begin position="497"/>
        <end position="511"/>
    </location>
</feature>
<dbReference type="InterPro" id="IPR008271">
    <property type="entry name" value="Ser/Thr_kinase_AS"/>
</dbReference>
<accession>A0AAV0NC31</accession>
<dbReference type="CDD" id="cd23509">
    <property type="entry name" value="Gnk2-like"/>
    <property type="match status" value="2"/>
</dbReference>
<evidence type="ECO:0000259" key="12">
    <source>
        <dbReference type="PROSITE" id="PS51473"/>
    </source>
</evidence>
<dbReference type="Gene3D" id="3.30.430.20">
    <property type="entry name" value="Gnk2 domain, C-X8-C-X2-C motif"/>
    <property type="match status" value="2"/>
</dbReference>
<evidence type="ECO:0000256" key="4">
    <source>
        <dbReference type="ARBA" id="ARBA00022737"/>
    </source>
</evidence>
<dbReference type="InterPro" id="IPR038408">
    <property type="entry name" value="GNK2_sf"/>
</dbReference>
<evidence type="ECO:0000313" key="13">
    <source>
        <dbReference type="EMBL" id="CAI0456160.1"/>
    </source>
</evidence>
<dbReference type="Proteomes" id="UP001154282">
    <property type="component" value="Unassembled WGS sequence"/>
</dbReference>
<evidence type="ECO:0000256" key="2">
    <source>
        <dbReference type="ARBA" id="ARBA00022679"/>
    </source>
</evidence>
<dbReference type="Pfam" id="PF07714">
    <property type="entry name" value="PK_Tyr_Ser-Thr"/>
    <property type="match status" value="1"/>
</dbReference>
<feature type="domain" description="Protein kinase" evidence="11">
    <location>
        <begin position="199"/>
        <end position="486"/>
    </location>
</feature>
<dbReference type="CDD" id="cd14066">
    <property type="entry name" value="STKc_IRAK"/>
    <property type="match status" value="1"/>
</dbReference>
<comment type="caution">
    <text evidence="13">The sequence shown here is derived from an EMBL/GenBank/DDBJ whole genome shotgun (WGS) entry which is preliminary data.</text>
</comment>
<dbReference type="InterPro" id="IPR002902">
    <property type="entry name" value="GNK2"/>
</dbReference>
<dbReference type="FunFam" id="1.10.510.10:FF:000336">
    <property type="entry name" value="Cysteine-rich receptor-like protein kinase 2"/>
    <property type="match status" value="1"/>
</dbReference>
<evidence type="ECO:0000256" key="3">
    <source>
        <dbReference type="ARBA" id="ARBA00022729"/>
    </source>
</evidence>
<evidence type="ECO:0000256" key="5">
    <source>
        <dbReference type="ARBA" id="ARBA00022741"/>
    </source>
</evidence>
<dbReference type="PROSITE" id="PS51473">
    <property type="entry name" value="GNK2"/>
    <property type="match status" value="1"/>
</dbReference>
<dbReference type="InterPro" id="IPR052059">
    <property type="entry name" value="CR_Ser/Thr_kinase"/>
</dbReference>
<dbReference type="Gene3D" id="1.10.510.10">
    <property type="entry name" value="Transferase(Phosphotransferase) domain 1"/>
    <property type="match status" value="1"/>
</dbReference>
<keyword evidence="14" id="KW-1185">Reference proteome</keyword>
<dbReference type="EMBL" id="CAMGYJ010000008">
    <property type="protein sequence ID" value="CAI0456160.1"/>
    <property type="molecule type" value="Genomic_DNA"/>
</dbReference>
<keyword evidence="9" id="KW-0325">Glycoprotein</keyword>
<dbReference type="PANTHER" id="PTHR47973">
    <property type="entry name" value="CYSTEINE-RICH RECEPTOR-LIKE PROTEIN KINASE 3"/>
    <property type="match status" value="1"/>
</dbReference>
<sequence>MDALSSQLINNKQKFATYHLNNSAIPFYALIQCHADLSQTDCLLCYAAARTKLPRCLPAVSARIYLDGCFLRYENYSFYTESVSPAIDNFTCGSAAAAGAEFEFAESVKYAVANCWESVGRDGCRECLGKAAAVVVGRCLPRREGRALNAGCYLKYSDHKFYGEEIVTARRNLGKVSISFNRLSMNFKYETLEKATDYFNLSKKLGQGGAGTVFIGSLPNNQTVAVKRLIFNTSQWVEEFFNEVNLISGIQHKNLVKLLGCSIEGPESLLVYEYVPNKSLDQFLFEKTSKVVTLSWKQRLNVVVGAAEGLAYLHGERGSPVRIIHRDIKSSNVLLDEDFNAKIADFGLVRHFGADKSHLSTGIAGTIGYMAPEYLVRGQLTEKADVYSFGVLVLEIVSGKRCNAVIGESNSLLQAVWFYYRTNRLIEAVDPSLDSDFPADEALKVLRIGLLCSQASVSLRPSMGQVIEMLTNRDCEIAAPSQPPFMRGTDLMDPDASFRSRSTYSSVSGVSNGQSTKESSSLLSSITTGPARSQELIEE</sequence>
<dbReference type="GO" id="GO:0005524">
    <property type="term" value="F:ATP binding"/>
    <property type="evidence" value="ECO:0007669"/>
    <property type="project" value="UniProtKB-KW"/>
</dbReference>
<organism evidence="13 14">
    <name type="scientific">Linum tenue</name>
    <dbReference type="NCBI Taxonomy" id="586396"/>
    <lineage>
        <taxon>Eukaryota</taxon>
        <taxon>Viridiplantae</taxon>
        <taxon>Streptophyta</taxon>
        <taxon>Embryophyta</taxon>
        <taxon>Tracheophyta</taxon>
        <taxon>Spermatophyta</taxon>
        <taxon>Magnoliopsida</taxon>
        <taxon>eudicotyledons</taxon>
        <taxon>Gunneridae</taxon>
        <taxon>Pentapetalae</taxon>
        <taxon>rosids</taxon>
        <taxon>fabids</taxon>
        <taxon>Malpighiales</taxon>
        <taxon>Linaceae</taxon>
        <taxon>Linum</taxon>
    </lineage>
</organism>
<dbReference type="PROSITE" id="PS00108">
    <property type="entry name" value="PROTEIN_KINASE_ST"/>
    <property type="match status" value="1"/>
</dbReference>
<dbReference type="GO" id="GO:0004674">
    <property type="term" value="F:protein serine/threonine kinase activity"/>
    <property type="evidence" value="ECO:0007669"/>
    <property type="project" value="UniProtKB-KW"/>
</dbReference>
<evidence type="ECO:0008006" key="15">
    <source>
        <dbReference type="Google" id="ProtNLM"/>
    </source>
</evidence>
<dbReference type="SUPFAM" id="SSF56112">
    <property type="entry name" value="Protein kinase-like (PK-like)"/>
    <property type="match status" value="1"/>
</dbReference>
<dbReference type="Gene3D" id="3.30.200.20">
    <property type="entry name" value="Phosphorylase Kinase, domain 1"/>
    <property type="match status" value="1"/>
</dbReference>
<dbReference type="FunFam" id="3.30.430.20:FF:000029">
    <property type="entry name" value="Cysteine-rich receptor-like protein kinase 42"/>
    <property type="match status" value="1"/>
</dbReference>
<evidence type="ECO:0000256" key="6">
    <source>
        <dbReference type="ARBA" id="ARBA00022777"/>
    </source>
</evidence>
<keyword evidence="8" id="KW-0675">Receptor</keyword>
<evidence type="ECO:0000256" key="10">
    <source>
        <dbReference type="SAM" id="MobiDB-lite"/>
    </source>
</evidence>
<dbReference type="PROSITE" id="PS50011">
    <property type="entry name" value="PROTEIN_KINASE_DOM"/>
    <property type="match status" value="1"/>
</dbReference>
<evidence type="ECO:0000313" key="14">
    <source>
        <dbReference type="Proteomes" id="UP001154282"/>
    </source>
</evidence>
<dbReference type="AlphaFoldDB" id="A0AAV0NC31"/>
<evidence type="ECO:0000256" key="7">
    <source>
        <dbReference type="ARBA" id="ARBA00022840"/>
    </source>
</evidence>
<gene>
    <name evidence="13" type="ORF">LITE_LOCUS32655</name>
</gene>
<feature type="domain" description="Gnk2-homologous" evidence="12">
    <location>
        <begin position="1"/>
        <end position="78"/>
    </location>
</feature>
<keyword evidence="3" id="KW-0732">Signal</keyword>
<feature type="region of interest" description="Disordered" evidence="10">
    <location>
        <begin position="481"/>
        <end position="539"/>
    </location>
</feature>
<dbReference type="InterPro" id="IPR000719">
    <property type="entry name" value="Prot_kinase_dom"/>
</dbReference>
<keyword evidence="5" id="KW-0547">Nucleotide-binding</keyword>
<keyword evidence="2" id="KW-0808">Transferase</keyword>
<dbReference type="InterPro" id="IPR001245">
    <property type="entry name" value="Ser-Thr/Tyr_kinase_cat_dom"/>
</dbReference>
<proteinExistence type="predicted"/>
<dbReference type="InterPro" id="IPR011009">
    <property type="entry name" value="Kinase-like_dom_sf"/>
</dbReference>